<feature type="region of interest" description="Disordered" evidence="6">
    <location>
        <begin position="142"/>
        <end position="169"/>
    </location>
</feature>
<dbReference type="OrthoDB" id="9802215at2"/>
<dbReference type="GO" id="GO:0005737">
    <property type="term" value="C:cytoplasm"/>
    <property type="evidence" value="ECO:0007669"/>
    <property type="project" value="UniProtKB-SubCell"/>
</dbReference>
<organism evidence="8 9">
    <name type="scientific">Gemmobacter lutimaris</name>
    <dbReference type="NCBI Taxonomy" id="2306023"/>
    <lineage>
        <taxon>Bacteria</taxon>
        <taxon>Pseudomonadati</taxon>
        <taxon>Pseudomonadota</taxon>
        <taxon>Alphaproteobacteria</taxon>
        <taxon>Rhodobacterales</taxon>
        <taxon>Paracoccaceae</taxon>
        <taxon>Gemmobacter</taxon>
    </lineage>
</organism>
<dbReference type="EMBL" id="QXXQ01000001">
    <property type="protein sequence ID" value="RID93841.1"/>
    <property type="molecule type" value="Genomic_DNA"/>
</dbReference>
<proteinExistence type="inferred from homology"/>
<reference evidence="8 9" key="1">
    <citation type="submission" date="2018-09" db="EMBL/GenBank/DDBJ databases">
        <title>Gemmobacter lutimaris sp. nov., a marine bacterium isolated from tidal flat.</title>
        <authorList>
            <person name="Lee D.W."/>
            <person name="Yoo Y."/>
            <person name="Kim J.-J."/>
            <person name="Kim B.S."/>
        </authorList>
    </citation>
    <scope>NUCLEOTIDE SEQUENCE [LARGE SCALE GENOMIC DNA]</scope>
    <source>
        <strain evidence="8 9">YJ-T1-11</strain>
    </source>
</reference>
<evidence type="ECO:0000313" key="9">
    <source>
        <dbReference type="Proteomes" id="UP000266649"/>
    </source>
</evidence>
<keyword evidence="4 5" id="KW-0143">Chaperone</keyword>
<evidence type="ECO:0000256" key="2">
    <source>
        <dbReference type="ARBA" id="ARBA00022490"/>
    </source>
</evidence>
<dbReference type="Gene3D" id="3.30.70.790">
    <property type="entry name" value="UreE, C-terminal domain"/>
    <property type="match status" value="1"/>
</dbReference>
<gene>
    <name evidence="5" type="primary">ureE</name>
    <name evidence="8" type="ORF">D2N39_02805</name>
</gene>
<dbReference type="AlphaFoldDB" id="A0A398BYA7"/>
<dbReference type="RefSeq" id="WP_119133243.1">
    <property type="nucleotide sequence ID" value="NZ_QXXQ01000001.1"/>
</dbReference>
<dbReference type="Proteomes" id="UP000266649">
    <property type="component" value="Unassembled WGS sequence"/>
</dbReference>
<keyword evidence="2 5" id="KW-0963">Cytoplasm</keyword>
<dbReference type="GO" id="GO:0006457">
    <property type="term" value="P:protein folding"/>
    <property type="evidence" value="ECO:0007669"/>
    <property type="project" value="InterPro"/>
</dbReference>
<dbReference type="SUPFAM" id="SSF69737">
    <property type="entry name" value="Urease metallochaperone UreE, C-terminal domain"/>
    <property type="match status" value="1"/>
</dbReference>
<feature type="compositionally biased region" description="Basic and acidic residues" evidence="6">
    <location>
        <begin position="144"/>
        <end position="169"/>
    </location>
</feature>
<dbReference type="InterPro" id="IPR007864">
    <property type="entry name" value="UreE_C_dom"/>
</dbReference>
<dbReference type="InterPro" id="IPR004029">
    <property type="entry name" value="UreE_N"/>
</dbReference>
<dbReference type="GO" id="GO:0019627">
    <property type="term" value="P:urea metabolic process"/>
    <property type="evidence" value="ECO:0007669"/>
    <property type="project" value="InterPro"/>
</dbReference>
<evidence type="ECO:0000313" key="8">
    <source>
        <dbReference type="EMBL" id="RID93841.1"/>
    </source>
</evidence>
<comment type="subcellular location">
    <subcellularLocation>
        <location evidence="1 5">Cytoplasm</location>
    </subcellularLocation>
</comment>
<keyword evidence="3 5" id="KW-0533">Nickel</keyword>
<dbReference type="GO" id="GO:0065003">
    <property type="term" value="P:protein-containing complex assembly"/>
    <property type="evidence" value="ECO:0007669"/>
    <property type="project" value="InterPro"/>
</dbReference>
<evidence type="ECO:0000256" key="4">
    <source>
        <dbReference type="ARBA" id="ARBA00023186"/>
    </source>
</evidence>
<evidence type="ECO:0000256" key="1">
    <source>
        <dbReference type="ARBA" id="ARBA00004496"/>
    </source>
</evidence>
<evidence type="ECO:0000256" key="6">
    <source>
        <dbReference type="SAM" id="MobiDB-lite"/>
    </source>
</evidence>
<dbReference type="Gene3D" id="2.60.260.20">
    <property type="entry name" value="Urease metallochaperone UreE, N-terminal domain"/>
    <property type="match status" value="1"/>
</dbReference>
<name>A0A398BYA7_9RHOB</name>
<keyword evidence="9" id="KW-1185">Reference proteome</keyword>
<comment type="similarity">
    <text evidence="5">Belongs to the UreE family.</text>
</comment>
<dbReference type="Pfam" id="PF05194">
    <property type="entry name" value="UreE_C"/>
    <property type="match status" value="1"/>
</dbReference>
<dbReference type="SUPFAM" id="SSF69287">
    <property type="entry name" value="Urease metallochaperone UreE, N-terminal domain"/>
    <property type="match status" value="1"/>
</dbReference>
<comment type="caution">
    <text evidence="8">The sequence shown here is derived from an EMBL/GenBank/DDBJ whole genome shotgun (WGS) entry which is preliminary data.</text>
</comment>
<feature type="domain" description="UreE urease accessory N-terminal" evidence="7">
    <location>
        <begin position="5"/>
        <end position="68"/>
    </location>
</feature>
<dbReference type="Pfam" id="PF02814">
    <property type="entry name" value="UreE_N"/>
    <property type="match status" value="1"/>
</dbReference>
<protein>
    <recommendedName>
        <fullName evidence="5">Urease accessory protein UreE</fullName>
    </recommendedName>
</protein>
<dbReference type="InterPro" id="IPR012406">
    <property type="entry name" value="UreE"/>
</dbReference>
<evidence type="ECO:0000259" key="7">
    <source>
        <dbReference type="SMART" id="SM00988"/>
    </source>
</evidence>
<comment type="function">
    <text evidence="5">Involved in urease metallocenter assembly. Binds nickel. Probably functions as a nickel donor during metallocenter assembly.</text>
</comment>
<dbReference type="HAMAP" id="MF_00822">
    <property type="entry name" value="UreE"/>
    <property type="match status" value="1"/>
</dbReference>
<dbReference type="GO" id="GO:0051082">
    <property type="term" value="F:unfolded protein binding"/>
    <property type="evidence" value="ECO:0007669"/>
    <property type="project" value="UniProtKB-UniRule"/>
</dbReference>
<dbReference type="GO" id="GO:0016151">
    <property type="term" value="F:nickel cation binding"/>
    <property type="evidence" value="ECO:0007669"/>
    <property type="project" value="UniProtKB-UniRule"/>
</dbReference>
<dbReference type="InterPro" id="IPR036118">
    <property type="entry name" value="UreE_N_sf"/>
</dbReference>
<evidence type="ECO:0000256" key="5">
    <source>
        <dbReference type="HAMAP-Rule" id="MF_00822"/>
    </source>
</evidence>
<dbReference type="SMART" id="SM00988">
    <property type="entry name" value="UreE_N"/>
    <property type="match status" value="1"/>
</dbReference>
<dbReference type="CDD" id="cd00571">
    <property type="entry name" value="UreE"/>
    <property type="match status" value="1"/>
</dbReference>
<accession>A0A398BYA7</accession>
<evidence type="ECO:0000256" key="3">
    <source>
        <dbReference type="ARBA" id="ARBA00022596"/>
    </source>
</evidence>
<sequence length="169" mass="18423">MNIPMAQGILRSGQWLKADGRVVLGYDARFLRRKRLVAEDDSAFLVDLAETTSLDQGDAFQLSDGRLIVVIAAAEEIIEVRGDLPRLAWHIGNRHTPCQIGATHLAIRRDHVLEKMLAGLGAELTPSTAPFRPEGGAYGHGRTMGHDHGGHDHGPFGHHHGDGKFHVHG</sequence>